<evidence type="ECO:0000313" key="4">
    <source>
        <dbReference type="EMBL" id="BBP42912.1"/>
    </source>
</evidence>
<dbReference type="KEGG" id="tzo:THMIRHAT_06580"/>
<reference evidence="5" key="1">
    <citation type="submission" date="2019-11" db="EMBL/GenBank/DDBJ databases">
        <title>Isolation and characterization of two novel species in the genus Thiomicrorhabdus.</title>
        <authorList>
            <person name="Mochizuki J."/>
            <person name="Kojima H."/>
            <person name="Fukui M."/>
        </authorList>
    </citation>
    <scope>NUCLEOTIDE SEQUENCE [LARGE SCALE GENOMIC DNA]</scope>
    <source>
        <strain evidence="5">AkT22</strain>
    </source>
</reference>
<gene>
    <name evidence="4" type="ORF">THMIRHAT_06580</name>
</gene>
<evidence type="ECO:0000259" key="3">
    <source>
        <dbReference type="PROSITE" id="PS50110"/>
    </source>
</evidence>
<sequence>MLNILVLDDAVVIRSLLRLTLTSDDHVVDEAQTVDTAIEFAQSKSYDLILCDFMLDDGETGLDFIKAARTESLNKNTPIVMLSAEDSNAHRDILKTYQVSAWIKKPFTPIGLLRVIYKVLNIDYKESKHALFTEVSKA</sequence>
<keyword evidence="5" id="KW-1185">Reference proteome</keyword>
<dbReference type="AlphaFoldDB" id="A0A6F8PLD6"/>
<keyword evidence="1 2" id="KW-0597">Phosphoprotein</keyword>
<dbReference type="GO" id="GO:0000160">
    <property type="term" value="P:phosphorelay signal transduction system"/>
    <property type="evidence" value="ECO:0007669"/>
    <property type="project" value="InterPro"/>
</dbReference>
<dbReference type="InterPro" id="IPR050595">
    <property type="entry name" value="Bact_response_regulator"/>
</dbReference>
<dbReference type="PANTHER" id="PTHR44591">
    <property type="entry name" value="STRESS RESPONSE REGULATOR PROTEIN 1"/>
    <property type="match status" value="1"/>
</dbReference>
<dbReference type="InterPro" id="IPR011006">
    <property type="entry name" value="CheY-like_superfamily"/>
</dbReference>
<dbReference type="PANTHER" id="PTHR44591:SF25">
    <property type="entry name" value="CHEMOTAXIS TWO-COMPONENT RESPONSE REGULATOR"/>
    <property type="match status" value="1"/>
</dbReference>
<evidence type="ECO:0000256" key="1">
    <source>
        <dbReference type="ARBA" id="ARBA00022553"/>
    </source>
</evidence>
<feature type="modified residue" description="4-aspartylphosphate" evidence="2">
    <location>
        <position position="52"/>
    </location>
</feature>
<evidence type="ECO:0000313" key="5">
    <source>
        <dbReference type="Proteomes" id="UP000501466"/>
    </source>
</evidence>
<dbReference type="PROSITE" id="PS50110">
    <property type="entry name" value="RESPONSE_REGULATORY"/>
    <property type="match status" value="1"/>
</dbReference>
<proteinExistence type="predicted"/>
<dbReference type="SMART" id="SM00448">
    <property type="entry name" value="REC"/>
    <property type="match status" value="1"/>
</dbReference>
<dbReference type="RefSeq" id="WP_173290751.1">
    <property type="nucleotide sequence ID" value="NZ_AP021888.1"/>
</dbReference>
<dbReference type="Pfam" id="PF00072">
    <property type="entry name" value="Response_reg"/>
    <property type="match status" value="1"/>
</dbReference>
<dbReference type="EMBL" id="AP021888">
    <property type="protein sequence ID" value="BBP42912.1"/>
    <property type="molecule type" value="Genomic_DNA"/>
</dbReference>
<evidence type="ECO:0000256" key="2">
    <source>
        <dbReference type="PROSITE-ProRule" id="PRU00169"/>
    </source>
</evidence>
<name>A0A6F8PLD6_9GAMM</name>
<dbReference type="SUPFAM" id="SSF52172">
    <property type="entry name" value="CheY-like"/>
    <property type="match status" value="1"/>
</dbReference>
<feature type="domain" description="Response regulatory" evidence="3">
    <location>
        <begin position="3"/>
        <end position="120"/>
    </location>
</feature>
<protein>
    <recommendedName>
        <fullName evidence="3">Response regulatory domain-containing protein</fullName>
    </recommendedName>
</protein>
<dbReference type="Proteomes" id="UP000501466">
    <property type="component" value="Chromosome"/>
</dbReference>
<organism evidence="4 5">
    <name type="scientific">Thiosulfativibrio zosterae</name>
    <dbReference type="NCBI Taxonomy" id="2675053"/>
    <lineage>
        <taxon>Bacteria</taxon>
        <taxon>Pseudomonadati</taxon>
        <taxon>Pseudomonadota</taxon>
        <taxon>Gammaproteobacteria</taxon>
        <taxon>Thiotrichales</taxon>
        <taxon>Piscirickettsiaceae</taxon>
        <taxon>Thiosulfativibrio</taxon>
    </lineage>
</organism>
<dbReference type="InterPro" id="IPR001789">
    <property type="entry name" value="Sig_transdc_resp-reg_receiver"/>
</dbReference>
<accession>A0A6F8PLD6</accession>
<dbReference type="Gene3D" id="3.40.50.2300">
    <property type="match status" value="1"/>
</dbReference>